<gene>
    <name evidence="2" type="ORF">XJ44_08690</name>
</gene>
<keyword evidence="3" id="KW-1185">Reference proteome</keyword>
<dbReference type="PANTHER" id="PTHR43155">
    <property type="entry name" value="CYCLIC DI-GMP PHOSPHODIESTERASE PA4108-RELATED"/>
    <property type="match status" value="1"/>
</dbReference>
<dbReference type="EMBL" id="LBFC01000023">
    <property type="protein sequence ID" value="ONN26529.1"/>
    <property type="molecule type" value="Genomic_DNA"/>
</dbReference>
<reference evidence="2 3" key="1">
    <citation type="submission" date="2015-06" db="EMBL/GenBank/DDBJ databases">
        <title>Genome sequencing of Thermotogales isolates from hydrothermal vents.</title>
        <authorList>
            <person name="Haverkamp T.H."/>
            <person name="Kublanov I.V."/>
            <person name="Nesbo C.L."/>
        </authorList>
    </citation>
    <scope>NUCLEOTIDE SEQUENCE [LARGE SCALE GENOMIC DNA]</scope>
    <source>
        <strain evidence="3">ik275mar</strain>
    </source>
</reference>
<dbReference type="CDD" id="cd00077">
    <property type="entry name" value="HDc"/>
    <property type="match status" value="1"/>
</dbReference>
<comment type="caution">
    <text evidence="2">The sequence shown here is derived from an EMBL/GenBank/DDBJ whole genome shotgun (WGS) entry which is preliminary data.</text>
</comment>
<proteinExistence type="predicted"/>
<dbReference type="RefSeq" id="WP_077198760.1">
    <property type="nucleotide sequence ID" value="NZ_LBFC01000023.1"/>
</dbReference>
<dbReference type="PANTHER" id="PTHR43155:SF2">
    <property type="entry name" value="CYCLIC DI-GMP PHOSPHODIESTERASE PA4108"/>
    <property type="match status" value="1"/>
</dbReference>
<dbReference type="PROSITE" id="PS51832">
    <property type="entry name" value="HD_GYP"/>
    <property type="match status" value="1"/>
</dbReference>
<dbReference type="SUPFAM" id="SSF109604">
    <property type="entry name" value="HD-domain/PDEase-like"/>
    <property type="match status" value="1"/>
</dbReference>
<evidence type="ECO:0000259" key="1">
    <source>
        <dbReference type="PROSITE" id="PS51832"/>
    </source>
</evidence>
<dbReference type="InterPro" id="IPR003607">
    <property type="entry name" value="HD/PDEase_dom"/>
</dbReference>
<name>A0ABX3IH68_9BACT</name>
<dbReference type="InterPro" id="IPR037522">
    <property type="entry name" value="HD_GYP_dom"/>
</dbReference>
<accession>A0ABX3IH68</accession>
<protein>
    <submittedName>
        <fullName evidence="2">Phosphohydrolase</fullName>
    </submittedName>
</protein>
<organism evidence="2 3">
    <name type="scientific">Thermosipho affectus</name>
    <dbReference type="NCBI Taxonomy" id="660294"/>
    <lineage>
        <taxon>Bacteria</taxon>
        <taxon>Thermotogati</taxon>
        <taxon>Thermotogota</taxon>
        <taxon>Thermotogae</taxon>
        <taxon>Thermotogales</taxon>
        <taxon>Fervidobacteriaceae</taxon>
        <taxon>Thermosipho</taxon>
    </lineage>
</organism>
<evidence type="ECO:0000313" key="3">
    <source>
        <dbReference type="Proteomes" id="UP000242616"/>
    </source>
</evidence>
<dbReference type="Proteomes" id="UP000242616">
    <property type="component" value="Unassembled WGS sequence"/>
</dbReference>
<dbReference type="SMART" id="SM00471">
    <property type="entry name" value="HDc"/>
    <property type="match status" value="1"/>
</dbReference>
<dbReference type="Gene3D" id="1.10.3210.10">
    <property type="entry name" value="Hypothetical protein af1432"/>
    <property type="match status" value="1"/>
</dbReference>
<sequence>MIIWKNIELVEPGEIVGEDVYDPSGFIILIKEGSVLKEGDIYLLKNRGVSILPIYVEEVLTSEDIEPTIDMELYDNLSKDLSNTFEEVKSGELNVKKVVKHSEEIMKKVLEKYNEKILNLIRKDQKPLARHAINTGVISSIIGISLGFDDETLNKLIISAILHDVAHEKPVRDIIEYYDTHPIKATGMLRKHFNMNDDVLLSILHHHERFDGKGYPRNLKGTSIPVFARILSIADAYDTLISKDFPGKAFSPYEAVKFIISNSGKMFDPNIVSKFVQYVGIYPTGTVVELSNGERGIVVKVLSGLIPLVKANGKLLDIVKEKIYIKKVIN</sequence>
<dbReference type="Pfam" id="PF13487">
    <property type="entry name" value="HD_5"/>
    <property type="match status" value="1"/>
</dbReference>
<feature type="domain" description="HD-GYP" evidence="1">
    <location>
        <begin position="106"/>
        <end position="291"/>
    </location>
</feature>
<evidence type="ECO:0000313" key="2">
    <source>
        <dbReference type="EMBL" id="ONN26529.1"/>
    </source>
</evidence>